<gene>
    <name evidence="1" type="ORF">L6164_027344</name>
</gene>
<reference evidence="1 2" key="1">
    <citation type="journal article" date="2022" name="DNA Res.">
        <title>Chromosomal-level genome assembly of the orchid tree Bauhinia variegata (Leguminosae; Cercidoideae) supports the allotetraploid origin hypothesis of Bauhinia.</title>
        <authorList>
            <person name="Zhong Y."/>
            <person name="Chen Y."/>
            <person name="Zheng D."/>
            <person name="Pang J."/>
            <person name="Liu Y."/>
            <person name="Luo S."/>
            <person name="Meng S."/>
            <person name="Qian L."/>
            <person name="Wei D."/>
            <person name="Dai S."/>
            <person name="Zhou R."/>
        </authorList>
    </citation>
    <scope>NUCLEOTIDE SEQUENCE [LARGE SCALE GENOMIC DNA]</scope>
    <source>
        <strain evidence="1">BV-YZ2020</strain>
    </source>
</reference>
<proteinExistence type="predicted"/>
<organism evidence="1 2">
    <name type="scientific">Bauhinia variegata</name>
    <name type="common">Purple orchid tree</name>
    <name type="synonym">Phanera variegata</name>
    <dbReference type="NCBI Taxonomy" id="167791"/>
    <lineage>
        <taxon>Eukaryota</taxon>
        <taxon>Viridiplantae</taxon>
        <taxon>Streptophyta</taxon>
        <taxon>Embryophyta</taxon>
        <taxon>Tracheophyta</taxon>
        <taxon>Spermatophyta</taxon>
        <taxon>Magnoliopsida</taxon>
        <taxon>eudicotyledons</taxon>
        <taxon>Gunneridae</taxon>
        <taxon>Pentapetalae</taxon>
        <taxon>rosids</taxon>
        <taxon>fabids</taxon>
        <taxon>Fabales</taxon>
        <taxon>Fabaceae</taxon>
        <taxon>Cercidoideae</taxon>
        <taxon>Cercideae</taxon>
        <taxon>Bauhiniinae</taxon>
        <taxon>Bauhinia</taxon>
    </lineage>
</organism>
<sequence length="633" mass="67639">MQEPSSSCDHKHYNHYRPGTFKRSHRPKRPVLKVLAGQIAFRLICHSSSISGLIGNSGFIVSQLRRETACRIHCEDSVPCTDDRVVIVIGSVSPLKSITLASIAGEYDADEAVQVSSAQEAVLRVFERVWGLEAQKGDSKALNDEVCCKLLAHTSQIGAVVGKGGKNITTMRNYSGAKIRITPAPHCAANYEELILITGGILAVKKALIAVSGCLQDCPPLDKAPLPLTSPLDKAPVPLTLPLDKAPIPLTSPTVSTPDKSSPDLDDEVFPNLKSWLLPMQGKLLNVASQGTTHSSGASHYRNGTEHEVVFRLLCSNTVAGSVIGKKGVIVRALESKTGASIIFAAPLSEFGERIVTISAVENLGSCYSPAQDAVVLVFARIIEDHIQKGLLSISSMESPVTVRLLLTASLAGCLGGNTGEVISEMREVTSADIQILHGDRVPSGAMDDDAVLQITGEFRCVQNALYKVTGRIRESLLPNEMIGEARKNSNKKVSGKPLKGNLSSQSISAFPSARFLPQQKARGQGRAVSENGKKYKDLSENLEFERGNKLATVTNTTVEIVISEYILGSVYGEDGGNLEQIRQISGAKVEACDPCVGTNGGRVVISGTPDQTFAAQSLLQAFILAAQRTPED</sequence>
<evidence type="ECO:0000313" key="2">
    <source>
        <dbReference type="Proteomes" id="UP000828941"/>
    </source>
</evidence>
<dbReference type="Proteomes" id="UP000828941">
    <property type="component" value="Chromosome 11"/>
</dbReference>
<dbReference type="EMBL" id="CM039436">
    <property type="protein sequence ID" value="KAI4314434.1"/>
    <property type="molecule type" value="Genomic_DNA"/>
</dbReference>
<protein>
    <submittedName>
        <fullName evidence="1">Uncharacterized protein</fullName>
    </submittedName>
</protein>
<evidence type="ECO:0000313" key="1">
    <source>
        <dbReference type="EMBL" id="KAI4314434.1"/>
    </source>
</evidence>
<accession>A0ACB9LUB6</accession>
<keyword evidence="2" id="KW-1185">Reference proteome</keyword>
<comment type="caution">
    <text evidence="1">The sequence shown here is derived from an EMBL/GenBank/DDBJ whole genome shotgun (WGS) entry which is preliminary data.</text>
</comment>
<name>A0ACB9LUB6_BAUVA</name>